<sequence>MSYVLAIQPRAHSFERIRGTMQRALLGSDIDWVSNNLFSPELIAGVGEICIACRLDLRRNNFDDERLKTVTRY</sequence>
<gene>
    <name evidence="1" type="ORF">AYJ54_38125</name>
</gene>
<evidence type="ECO:0000313" key="1">
    <source>
        <dbReference type="EMBL" id="OAF16514.1"/>
    </source>
</evidence>
<reference evidence="1 2" key="1">
    <citation type="submission" date="2016-03" db="EMBL/GenBank/DDBJ databases">
        <title>Draft Genome Sequence of the Strain BR 10245 (Bradyrhizobium sp.) isolated from nodules of Centrolobium paraense.</title>
        <authorList>
            <person name="Simoes-Araujo J.L.Sr."/>
            <person name="Barauna A.C."/>
            <person name="Silva K."/>
            <person name="Zilli J.E."/>
        </authorList>
    </citation>
    <scope>NUCLEOTIDE SEQUENCE [LARGE SCALE GENOMIC DNA]</scope>
    <source>
        <strain evidence="1 2">BR 10245</strain>
    </source>
</reference>
<dbReference type="EMBL" id="LUUB01000014">
    <property type="protein sequence ID" value="OAF16514.1"/>
    <property type="molecule type" value="Genomic_DNA"/>
</dbReference>
<accession>A0A176Z8Q0</accession>
<evidence type="ECO:0000313" key="2">
    <source>
        <dbReference type="Proteomes" id="UP000076959"/>
    </source>
</evidence>
<protein>
    <submittedName>
        <fullName evidence="1">Uncharacterized protein</fullName>
    </submittedName>
</protein>
<dbReference type="Proteomes" id="UP000076959">
    <property type="component" value="Unassembled WGS sequence"/>
</dbReference>
<dbReference type="AlphaFoldDB" id="A0A176Z8Q0"/>
<proteinExistence type="predicted"/>
<comment type="caution">
    <text evidence="1">The sequence shown here is derived from an EMBL/GenBank/DDBJ whole genome shotgun (WGS) entry which is preliminary data.</text>
</comment>
<organism evidence="1 2">
    <name type="scientific">Bradyrhizobium centrolobii</name>
    <dbReference type="NCBI Taxonomy" id="1505087"/>
    <lineage>
        <taxon>Bacteria</taxon>
        <taxon>Pseudomonadati</taxon>
        <taxon>Pseudomonadota</taxon>
        <taxon>Alphaproteobacteria</taxon>
        <taxon>Hyphomicrobiales</taxon>
        <taxon>Nitrobacteraceae</taxon>
        <taxon>Bradyrhizobium</taxon>
    </lineage>
</organism>
<name>A0A176Z8Q0_9BRAD</name>
<keyword evidence="2" id="KW-1185">Reference proteome</keyword>